<keyword evidence="9" id="KW-0479">Metal-binding</keyword>
<dbReference type="PANTHER" id="PTHR12053">
    <property type="entry name" value="PROTEASE FAMILY M28 PLASMA GLUTAMATE CARBOXYPEPTIDASE-RELATED"/>
    <property type="match status" value="1"/>
</dbReference>
<gene>
    <name evidence="22" type="ORF">BN509_00396</name>
</gene>
<evidence type="ECO:0000256" key="11">
    <source>
        <dbReference type="ARBA" id="ARBA00022801"/>
    </source>
</evidence>
<feature type="domain" description="Peptidase M28" evidence="21">
    <location>
        <begin position="244"/>
        <end position="430"/>
    </location>
</feature>
<accession>R6CKK2</accession>
<keyword evidence="6" id="KW-0964">Secreted</keyword>
<evidence type="ECO:0000256" key="16">
    <source>
        <dbReference type="ARBA" id="ARBA00023145"/>
    </source>
</evidence>
<keyword evidence="10" id="KW-0732">Signal</keyword>
<comment type="caution">
    <text evidence="22">The sequence shown here is derived from an EMBL/GenBank/DDBJ whole genome shotgun (WGS) entry which is preliminary data.</text>
</comment>
<dbReference type="InterPro" id="IPR039866">
    <property type="entry name" value="CPQ"/>
</dbReference>
<evidence type="ECO:0000256" key="17">
    <source>
        <dbReference type="ARBA" id="ARBA00023180"/>
    </source>
</evidence>
<evidence type="ECO:0000256" key="20">
    <source>
        <dbReference type="ARBA" id="ARBA00033328"/>
    </source>
</evidence>
<evidence type="ECO:0000256" key="18">
    <source>
        <dbReference type="ARBA" id="ARBA00023228"/>
    </source>
</evidence>
<evidence type="ECO:0000259" key="21">
    <source>
        <dbReference type="Pfam" id="PF04389"/>
    </source>
</evidence>
<dbReference type="PANTHER" id="PTHR12053:SF3">
    <property type="entry name" value="CARBOXYPEPTIDASE Q"/>
    <property type="match status" value="1"/>
</dbReference>
<dbReference type="Gene3D" id="3.50.30.30">
    <property type="match status" value="1"/>
</dbReference>
<name>R6CKK2_9BACT</name>
<dbReference type="RefSeq" id="WP_022124981.1">
    <property type="nucleotide sequence ID" value="NZ_FR880877.1"/>
</dbReference>
<evidence type="ECO:0000256" key="14">
    <source>
        <dbReference type="ARBA" id="ARBA00023034"/>
    </source>
</evidence>
<keyword evidence="16" id="KW-0865">Zymogen</keyword>
<protein>
    <recommendedName>
        <fullName evidence="5">Carboxypeptidase Q</fullName>
    </recommendedName>
    <alternativeName>
        <fullName evidence="20">Plasma glutamate carboxypeptidase</fullName>
    </alternativeName>
</protein>
<dbReference type="GO" id="GO:0004180">
    <property type="term" value="F:carboxypeptidase activity"/>
    <property type="evidence" value="ECO:0007669"/>
    <property type="project" value="UniProtKB-KW"/>
</dbReference>
<dbReference type="GO" id="GO:0005764">
    <property type="term" value="C:lysosome"/>
    <property type="evidence" value="ECO:0007669"/>
    <property type="project" value="UniProtKB-SubCell"/>
</dbReference>
<dbReference type="InterPro" id="IPR007484">
    <property type="entry name" value="Peptidase_M28"/>
</dbReference>
<dbReference type="EMBL" id="CBCJ010000190">
    <property type="protein sequence ID" value="CDA72026.1"/>
    <property type="molecule type" value="Genomic_DNA"/>
</dbReference>
<evidence type="ECO:0000256" key="15">
    <source>
        <dbReference type="ARBA" id="ARBA00023049"/>
    </source>
</evidence>
<evidence type="ECO:0000256" key="6">
    <source>
        <dbReference type="ARBA" id="ARBA00022525"/>
    </source>
</evidence>
<keyword evidence="18" id="KW-0458">Lysosome</keyword>
<dbReference type="GO" id="GO:0006508">
    <property type="term" value="P:proteolysis"/>
    <property type="evidence" value="ECO:0007669"/>
    <property type="project" value="UniProtKB-KW"/>
</dbReference>
<keyword evidence="17" id="KW-0325">Glycoprotein</keyword>
<evidence type="ECO:0000256" key="7">
    <source>
        <dbReference type="ARBA" id="ARBA00022645"/>
    </source>
</evidence>
<evidence type="ECO:0000256" key="13">
    <source>
        <dbReference type="ARBA" id="ARBA00022833"/>
    </source>
</evidence>
<evidence type="ECO:0000313" key="23">
    <source>
        <dbReference type="Proteomes" id="UP000018362"/>
    </source>
</evidence>
<keyword evidence="15" id="KW-0482">Metalloprotease</keyword>
<sequence>MKYVIIVLLCLLTGCKSDTAVLDRIEKNSKSDDCFRCIKTLSEDTPARMSGSKSNEEAIAFLKSEMVKAGADVRTDSVNVPLWLPGVSSLYYMDETGRKELNAIPLGMSIGTGGKELNLKVVEFTNKADFEKASSLEGCIVFFNEKMDTTANGYSKAGWQRMFGASMAAKKGAEAVITRSLSPVSDNFPRTGTLRYEEGVKQIPALAISTHDADILSESIAKNPNLRVTFSSTSEWKGTATGFNLIGEIKGVKNPDKVILISAHIDSWFNSQGAQDNATGCAQAIDVLRIFSKAGIKPQNTIRVLIYQDEEISMSGMKKYIEVYGDESYLYNLEIDSGAEEPVGFALFETEEVYNKIKLFSDSLRFTSELQRMPLEDASFWPLNSEKKVPVYFYMADRKNYFSIHHSEVDNMSLINKDIISRSSAMITSFVYLTDKVMCSEK</sequence>
<dbReference type="PROSITE" id="PS51257">
    <property type="entry name" value="PROKAR_LIPOPROTEIN"/>
    <property type="match status" value="1"/>
</dbReference>
<dbReference type="Proteomes" id="UP000018362">
    <property type="component" value="Unassembled WGS sequence"/>
</dbReference>
<dbReference type="Gene3D" id="3.40.630.10">
    <property type="entry name" value="Zn peptidases"/>
    <property type="match status" value="1"/>
</dbReference>
<keyword evidence="7" id="KW-0121">Carboxypeptidase</keyword>
<evidence type="ECO:0000256" key="2">
    <source>
        <dbReference type="ARBA" id="ARBA00004371"/>
    </source>
</evidence>
<keyword evidence="14" id="KW-0333">Golgi apparatus</keyword>
<reference evidence="22" key="1">
    <citation type="submission" date="2012-11" db="EMBL/GenBank/DDBJ databases">
        <title>Dependencies among metagenomic species, viruses, plasmids and units of genetic variation.</title>
        <authorList>
            <person name="Nielsen H.B."/>
            <person name="Almeida M."/>
            <person name="Juncker A.S."/>
            <person name="Rasmussen S."/>
            <person name="Li J."/>
            <person name="Sunagawa S."/>
            <person name="Plichta D."/>
            <person name="Gautier L."/>
            <person name="Le Chatelier E."/>
            <person name="Peletier E."/>
            <person name="Bonde I."/>
            <person name="Nielsen T."/>
            <person name="Manichanh C."/>
            <person name="Arumugam M."/>
            <person name="Batto J."/>
            <person name="Santos M.B.Q.D."/>
            <person name="Blom N."/>
            <person name="Borruel N."/>
            <person name="Burgdorf K.S."/>
            <person name="Boumezbeur F."/>
            <person name="Casellas F."/>
            <person name="Dore J."/>
            <person name="Guarner F."/>
            <person name="Hansen T."/>
            <person name="Hildebrand F."/>
            <person name="Kaas R.S."/>
            <person name="Kennedy S."/>
            <person name="Kristiansen K."/>
            <person name="Kultima J.R."/>
            <person name="Leonard P."/>
            <person name="Levenez F."/>
            <person name="Lund O."/>
            <person name="Moumen B."/>
            <person name="Le Paslier D."/>
            <person name="Pons N."/>
            <person name="Pedersen O."/>
            <person name="Prifti E."/>
            <person name="Qin J."/>
            <person name="Raes J."/>
            <person name="Tap J."/>
            <person name="Tims S."/>
            <person name="Ussery D.W."/>
            <person name="Yamada T."/>
            <person name="MetaHit consortium"/>
            <person name="Renault P."/>
            <person name="Sicheritz-Ponten T."/>
            <person name="Bork P."/>
            <person name="Wang J."/>
            <person name="Brunak S."/>
            <person name="Ehrlich S.D."/>
        </authorList>
    </citation>
    <scope>NUCLEOTIDE SEQUENCE [LARGE SCALE GENOMIC DNA]</scope>
</reference>
<keyword evidence="13" id="KW-0862">Zinc</keyword>
<dbReference type="Pfam" id="PF04389">
    <property type="entry name" value="Peptidase_M28"/>
    <property type="match status" value="1"/>
</dbReference>
<evidence type="ECO:0000256" key="8">
    <source>
        <dbReference type="ARBA" id="ARBA00022670"/>
    </source>
</evidence>
<evidence type="ECO:0000256" key="9">
    <source>
        <dbReference type="ARBA" id="ARBA00022723"/>
    </source>
</evidence>
<evidence type="ECO:0000256" key="19">
    <source>
        <dbReference type="ARBA" id="ARBA00025833"/>
    </source>
</evidence>
<evidence type="ECO:0000256" key="4">
    <source>
        <dbReference type="ARBA" id="ARBA00004613"/>
    </source>
</evidence>
<evidence type="ECO:0000256" key="12">
    <source>
        <dbReference type="ARBA" id="ARBA00022824"/>
    </source>
</evidence>
<proteinExistence type="predicted"/>
<comment type="subcellular location">
    <subcellularLocation>
        <location evidence="1">Endoplasmic reticulum</location>
    </subcellularLocation>
    <subcellularLocation>
        <location evidence="3">Golgi apparatus</location>
    </subcellularLocation>
    <subcellularLocation>
        <location evidence="2">Lysosome</location>
    </subcellularLocation>
    <subcellularLocation>
        <location evidence="4">Secreted</location>
    </subcellularLocation>
</comment>
<evidence type="ECO:0000256" key="10">
    <source>
        <dbReference type="ARBA" id="ARBA00022729"/>
    </source>
</evidence>
<dbReference type="GO" id="GO:0046872">
    <property type="term" value="F:metal ion binding"/>
    <property type="evidence" value="ECO:0007669"/>
    <property type="project" value="UniProtKB-KW"/>
</dbReference>
<keyword evidence="11" id="KW-0378">Hydrolase</keyword>
<evidence type="ECO:0000256" key="1">
    <source>
        <dbReference type="ARBA" id="ARBA00004240"/>
    </source>
</evidence>
<dbReference type="AlphaFoldDB" id="R6CKK2"/>
<dbReference type="SUPFAM" id="SSF53187">
    <property type="entry name" value="Zn-dependent exopeptidases"/>
    <property type="match status" value="1"/>
</dbReference>
<keyword evidence="12" id="KW-0256">Endoplasmic reticulum</keyword>
<organism evidence="22 23">
    <name type="scientific">Phocaeicola coprocola CAG:162</name>
    <dbReference type="NCBI Taxonomy" id="1263040"/>
    <lineage>
        <taxon>Bacteria</taxon>
        <taxon>Pseudomonadati</taxon>
        <taxon>Bacteroidota</taxon>
        <taxon>Bacteroidia</taxon>
        <taxon>Bacteroidales</taxon>
        <taxon>Bacteroidaceae</taxon>
        <taxon>Phocaeicola</taxon>
    </lineage>
</organism>
<evidence type="ECO:0000256" key="3">
    <source>
        <dbReference type="ARBA" id="ARBA00004555"/>
    </source>
</evidence>
<evidence type="ECO:0000313" key="22">
    <source>
        <dbReference type="EMBL" id="CDA72026.1"/>
    </source>
</evidence>
<dbReference type="GO" id="GO:0005576">
    <property type="term" value="C:extracellular region"/>
    <property type="evidence" value="ECO:0007669"/>
    <property type="project" value="UniProtKB-SubCell"/>
</dbReference>
<comment type="subunit">
    <text evidence="19">Homodimer. The monomeric form is inactive while the homodimer is active.</text>
</comment>
<evidence type="ECO:0000256" key="5">
    <source>
        <dbReference type="ARBA" id="ARBA00014116"/>
    </source>
</evidence>
<dbReference type="GO" id="GO:0070573">
    <property type="term" value="F:metallodipeptidase activity"/>
    <property type="evidence" value="ECO:0007669"/>
    <property type="project" value="InterPro"/>
</dbReference>
<keyword evidence="8" id="KW-0645">Protease</keyword>